<feature type="signal peptide" evidence="8">
    <location>
        <begin position="1"/>
        <end position="19"/>
    </location>
</feature>
<evidence type="ECO:0000256" key="7">
    <source>
        <dbReference type="ARBA" id="ARBA00023295"/>
    </source>
</evidence>
<evidence type="ECO:0000256" key="5">
    <source>
        <dbReference type="ARBA" id="ARBA00022729"/>
    </source>
</evidence>
<feature type="chain" id="PRO_5045292183" description="mannan endo-1,4-beta-mannosidase" evidence="8">
    <location>
        <begin position="20"/>
        <end position="608"/>
    </location>
</feature>
<evidence type="ECO:0000256" key="2">
    <source>
        <dbReference type="ARBA" id="ARBA00004613"/>
    </source>
</evidence>
<evidence type="ECO:0000259" key="9">
    <source>
        <dbReference type="Pfam" id="PF26410"/>
    </source>
</evidence>
<name>A0ABT3CTH4_9BACT</name>
<comment type="subcellular location">
    <subcellularLocation>
        <location evidence="2">Secreted</location>
    </subcellularLocation>
</comment>
<dbReference type="PANTHER" id="PTHR31451:SF39">
    <property type="entry name" value="MANNAN ENDO-1,4-BETA-MANNOSIDASE 1"/>
    <property type="match status" value="1"/>
</dbReference>
<evidence type="ECO:0000256" key="4">
    <source>
        <dbReference type="ARBA" id="ARBA00022525"/>
    </source>
</evidence>
<dbReference type="InterPro" id="IPR036116">
    <property type="entry name" value="FN3_sf"/>
</dbReference>
<evidence type="ECO:0000256" key="1">
    <source>
        <dbReference type="ARBA" id="ARBA00001678"/>
    </source>
</evidence>
<reference evidence="10 11" key="1">
    <citation type="submission" date="2022-10" db="EMBL/GenBank/DDBJ databases">
        <title>Comparative genomics and taxonomic characterization of three novel marine species of genus Reichenbachiella exhibiting antioxidant and polysaccharide degradation activities.</title>
        <authorList>
            <person name="Muhammad N."/>
            <person name="Lee Y.-J."/>
            <person name="Ko J."/>
            <person name="Kim S.-G."/>
        </authorList>
    </citation>
    <scope>NUCLEOTIDE SEQUENCE [LARGE SCALE GENOMIC DNA]</scope>
    <source>
        <strain evidence="10 11">ABR2-5</strain>
    </source>
</reference>
<dbReference type="InterPro" id="IPR017853">
    <property type="entry name" value="GH"/>
</dbReference>
<evidence type="ECO:0000256" key="6">
    <source>
        <dbReference type="ARBA" id="ARBA00022801"/>
    </source>
</evidence>
<dbReference type="RefSeq" id="WP_264137834.1">
    <property type="nucleotide sequence ID" value="NZ_JAOYOD010000001.1"/>
</dbReference>
<protein>
    <recommendedName>
        <fullName evidence="3">mannan endo-1,4-beta-mannosidase</fullName>
        <ecNumber evidence="3">3.2.1.78</ecNumber>
    </recommendedName>
</protein>
<proteinExistence type="predicted"/>
<keyword evidence="7" id="KW-0326">Glycosidase</keyword>
<evidence type="ECO:0000256" key="3">
    <source>
        <dbReference type="ARBA" id="ARBA00012706"/>
    </source>
</evidence>
<dbReference type="SUPFAM" id="SSF51445">
    <property type="entry name" value="(Trans)glycosidases"/>
    <property type="match status" value="1"/>
</dbReference>
<dbReference type="Gene3D" id="2.60.40.10">
    <property type="entry name" value="Immunoglobulins"/>
    <property type="match status" value="1"/>
</dbReference>
<dbReference type="InterPro" id="IPR001547">
    <property type="entry name" value="Glyco_hydro_5"/>
</dbReference>
<evidence type="ECO:0000313" key="11">
    <source>
        <dbReference type="Proteomes" id="UP001300692"/>
    </source>
</evidence>
<sequence>MKKLKILILLLTAAISVSAQGFEHFVTAKGNQLMDGDEPMRFFSWNIPNLNYVEDEMEFGRTNPYDLPTEFEMRDAFETVKRMGGTVIRIYTIPVRNTDFPEDAVTFVEAPGEFNEEAFKVNDMMLALANEYEIRIIFSLLNNWPWMGGRPNYAAFRGKDKDEFWTDKQLIKDFKKTVEFTVNRTNTITGVKYKDDKSILCWETGNELESPYSWTKEIAAYVKRLDKNHLFMDGFFAIDGRTTVMRESLADPNIDIVSSHHYEPNPIKMMKHIDNNLRVVKGQKPYIVGEFGFASTKGMEAVMQKIMAEKDIVGGLTWSIRYHHRDGGFYHHSEPLGNGIYKSFHYPGFHSGLVYDEKDFLDMYRRYAFEIRGMEAGVDEAPNAPKLLEIVESHDIRWQGSAGASGYHVQRSESAEGPWEVIGYNVSDAAIQTFANFHDESAELGKSYYYQVLATNQGGESEPSNVVGPVVYEYQALVDNWVNYGKAFDSKDIELVTGDDRSFKEITSRAKGKKGSEMLYHVEGELVGFKVYAFEENPDTSSLKIEISGDGERWNEADTQTEVYASKEKNYAYQVPKFYQVSEGENIRYIRISFQDVAQIARVELLYK</sequence>
<keyword evidence="6" id="KW-0378">Hydrolase</keyword>
<dbReference type="InterPro" id="IPR003961">
    <property type="entry name" value="FN3_dom"/>
</dbReference>
<dbReference type="InterPro" id="IPR013783">
    <property type="entry name" value="Ig-like_fold"/>
</dbReference>
<organism evidence="10 11">
    <name type="scientific">Reichenbachiella ulvae</name>
    <dbReference type="NCBI Taxonomy" id="2980104"/>
    <lineage>
        <taxon>Bacteria</taxon>
        <taxon>Pseudomonadati</taxon>
        <taxon>Bacteroidota</taxon>
        <taxon>Cytophagia</taxon>
        <taxon>Cytophagales</taxon>
        <taxon>Reichenbachiellaceae</taxon>
        <taxon>Reichenbachiella</taxon>
    </lineage>
</organism>
<dbReference type="InterPro" id="IPR045053">
    <property type="entry name" value="MAN-like"/>
</dbReference>
<dbReference type="SUPFAM" id="SSF49265">
    <property type="entry name" value="Fibronectin type III"/>
    <property type="match status" value="1"/>
</dbReference>
<accession>A0ABT3CTH4</accession>
<keyword evidence="11" id="KW-1185">Reference proteome</keyword>
<gene>
    <name evidence="10" type="ORF">N7U62_10050</name>
</gene>
<dbReference type="Proteomes" id="UP001300692">
    <property type="component" value="Unassembled WGS sequence"/>
</dbReference>
<keyword evidence="4" id="KW-0964">Secreted</keyword>
<dbReference type="Pfam" id="PF26410">
    <property type="entry name" value="GH5_mannosidase"/>
    <property type="match status" value="1"/>
</dbReference>
<dbReference type="Gene3D" id="3.20.20.80">
    <property type="entry name" value="Glycosidases"/>
    <property type="match status" value="1"/>
</dbReference>
<comment type="caution">
    <text evidence="10">The sequence shown here is derived from an EMBL/GenBank/DDBJ whole genome shotgun (WGS) entry which is preliminary data.</text>
</comment>
<evidence type="ECO:0000256" key="8">
    <source>
        <dbReference type="SAM" id="SignalP"/>
    </source>
</evidence>
<evidence type="ECO:0000313" key="10">
    <source>
        <dbReference type="EMBL" id="MCV9387006.1"/>
    </source>
</evidence>
<dbReference type="EMBL" id="JAOYOD010000001">
    <property type="protein sequence ID" value="MCV9387006.1"/>
    <property type="molecule type" value="Genomic_DNA"/>
</dbReference>
<dbReference type="EC" id="3.2.1.78" evidence="3"/>
<feature type="domain" description="Glycoside hydrolase family 5" evidence="9">
    <location>
        <begin position="73"/>
        <end position="265"/>
    </location>
</feature>
<comment type="catalytic activity">
    <reaction evidence="1">
        <text>Random hydrolysis of (1-&gt;4)-beta-D-mannosidic linkages in mannans, galactomannans and glucomannans.</text>
        <dbReference type="EC" id="3.2.1.78"/>
    </reaction>
</comment>
<dbReference type="CDD" id="cd00063">
    <property type="entry name" value="FN3"/>
    <property type="match status" value="1"/>
</dbReference>
<keyword evidence="5 8" id="KW-0732">Signal</keyword>
<dbReference type="PANTHER" id="PTHR31451">
    <property type="match status" value="1"/>
</dbReference>